<accession>A0A0R3QQI3</accession>
<evidence type="ECO:0000256" key="14">
    <source>
        <dbReference type="RuleBase" id="RU361277"/>
    </source>
</evidence>
<sequence>MATICKVTTIKCRAAVAWEPKKPLKIEEIEVAPPREYEVRIKVLYTAICHTDAYTLDGDDPEGVFPCILGHEGAGIVESVGSGVTCVKPGDHVIPLYTAQCKECKFCLNPKTNLCQRIRVTQGQGLMPDKTTRFSQHGNAIYHFMGCSTFSEYIVVSQYSVAKVPCNAPLDKLCLLGCGVSTGYGAVVNNCKVEPGSTVAVWGLGTVGLAVIMGARIAGSRLIVGIDKDTKKFEKAIEFGADECINPNDIPKNLPLQTFLVDKYDGGFDYTFECIGLVETMVSSTSIFNVSSFLGIFCVFFSFQRQALEAAHKGWGVSCIIGVAASGKEISTRPFQLVTGRTWKGSAFGGWKSVDDIPKLVDEYQKGKIKLDEFITGYYDLTEINTAFEMLRSGDRYEQHLLYALASCDKYTQKGITHFSLSQNIKIPLSGKELHLMLFTVMLLFR</sequence>
<dbReference type="PANTHER" id="PTHR43880:SF12">
    <property type="entry name" value="ALCOHOL DEHYDROGENASE CLASS-3"/>
    <property type="match status" value="1"/>
</dbReference>
<reference evidence="19" key="1">
    <citation type="submission" date="2017-02" db="UniProtKB">
        <authorList>
            <consortium name="WormBaseParasite"/>
        </authorList>
    </citation>
    <scope>IDENTIFICATION</scope>
</reference>
<dbReference type="STRING" id="42155.A0A0R3QQI3"/>
<dbReference type="InterPro" id="IPR013149">
    <property type="entry name" value="ADH-like_C"/>
</dbReference>
<comment type="cofactor">
    <cofactor evidence="1 14">
        <name>Zn(2+)</name>
        <dbReference type="ChEBI" id="CHEBI:29105"/>
    </cofactor>
</comment>
<evidence type="ECO:0000256" key="5">
    <source>
        <dbReference type="ARBA" id="ARBA00022723"/>
    </source>
</evidence>
<dbReference type="EMBL" id="UZAG01016200">
    <property type="protein sequence ID" value="VDO26657.1"/>
    <property type="molecule type" value="Genomic_DNA"/>
</dbReference>
<dbReference type="InterPro" id="IPR013154">
    <property type="entry name" value="ADH-like_N"/>
</dbReference>
<dbReference type="InterPro" id="IPR036291">
    <property type="entry name" value="NAD(P)-bd_dom_sf"/>
</dbReference>
<comment type="catalytic activity">
    <reaction evidence="11">
        <text>S-(hydroxymethyl)glutathione + NAD(+) = S-formylglutathione + NADH + H(+)</text>
        <dbReference type="Rhea" id="RHEA:19985"/>
        <dbReference type="ChEBI" id="CHEBI:15378"/>
        <dbReference type="ChEBI" id="CHEBI:57540"/>
        <dbReference type="ChEBI" id="CHEBI:57688"/>
        <dbReference type="ChEBI" id="CHEBI:57945"/>
        <dbReference type="ChEBI" id="CHEBI:58758"/>
        <dbReference type="EC" id="1.1.1.284"/>
    </reaction>
</comment>
<dbReference type="AlphaFoldDB" id="A0A0R3QQI3"/>
<evidence type="ECO:0000313" key="17">
    <source>
        <dbReference type="EMBL" id="VDO26657.1"/>
    </source>
</evidence>
<comment type="similarity">
    <text evidence="2">Belongs to the zinc-containing alcohol dehydrogenase family. Class-III subfamily.</text>
</comment>
<organism evidence="19">
    <name type="scientific">Brugia timori</name>
    <dbReference type="NCBI Taxonomy" id="42155"/>
    <lineage>
        <taxon>Eukaryota</taxon>
        <taxon>Metazoa</taxon>
        <taxon>Ecdysozoa</taxon>
        <taxon>Nematoda</taxon>
        <taxon>Chromadorea</taxon>
        <taxon>Rhabditida</taxon>
        <taxon>Spirurina</taxon>
        <taxon>Spiruromorpha</taxon>
        <taxon>Filarioidea</taxon>
        <taxon>Onchocercidae</taxon>
        <taxon>Brugia</taxon>
    </lineage>
</organism>
<dbReference type="GO" id="GO:0008270">
    <property type="term" value="F:zinc ion binding"/>
    <property type="evidence" value="ECO:0007669"/>
    <property type="project" value="InterPro"/>
</dbReference>
<dbReference type="SUPFAM" id="SSF51735">
    <property type="entry name" value="NAD(P)-binding Rossmann-fold domains"/>
    <property type="match status" value="1"/>
</dbReference>
<keyword evidence="18" id="KW-1185">Reference proteome</keyword>
<evidence type="ECO:0000313" key="18">
    <source>
        <dbReference type="Proteomes" id="UP000280834"/>
    </source>
</evidence>
<evidence type="ECO:0000256" key="3">
    <source>
        <dbReference type="ARBA" id="ARBA00012309"/>
    </source>
</evidence>
<evidence type="ECO:0000256" key="10">
    <source>
        <dbReference type="ARBA" id="ARBA00047793"/>
    </source>
</evidence>
<evidence type="ECO:0000256" key="13">
    <source>
        <dbReference type="ARBA" id="ARBA00049243"/>
    </source>
</evidence>
<evidence type="ECO:0000256" key="2">
    <source>
        <dbReference type="ARBA" id="ARBA00010902"/>
    </source>
</evidence>
<dbReference type="EC" id="1.1.1.1" evidence="4"/>
<feature type="domain" description="Alcohol dehydrogenase-like N-terminal" evidence="16">
    <location>
        <begin position="37"/>
        <end position="165"/>
    </location>
</feature>
<proteinExistence type="inferred from homology"/>
<dbReference type="Pfam" id="PF08240">
    <property type="entry name" value="ADH_N"/>
    <property type="match status" value="1"/>
</dbReference>
<gene>
    <name evidence="17" type="ORF">BTMF_LOCUS8021</name>
</gene>
<evidence type="ECO:0000256" key="4">
    <source>
        <dbReference type="ARBA" id="ARBA00013190"/>
    </source>
</evidence>
<evidence type="ECO:0000256" key="9">
    <source>
        <dbReference type="ARBA" id="ARBA00032767"/>
    </source>
</evidence>
<keyword evidence="6 14" id="KW-0862">Zinc</keyword>
<dbReference type="SUPFAM" id="SSF50129">
    <property type="entry name" value="GroES-like"/>
    <property type="match status" value="1"/>
</dbReference>
<dbReference type="PANTHER" id="PTHR43880">
    <property type="entry name" value="ALCOHOL DEHYDROGENASE"/>
    <property type="match status" value="1"/>
</dbReference>
<dbReference type="GO" id="GO:0051903">
    <property type="term" value="F:S-(hydroxymethyl)glutathione dehydrogenase [NAD(P)+] activity"/>
    <property type="evidence" value="ECO:0007669"/>
    <property type="project" value="UniProtKB-EC"/>
</dbReference>
<dbReference type="GO" id="GO:0005829">
    <property type="term" value="C:cytosol"/>
    <property type="evidence" value="ECO:0007669"/>
    <property type="project" value="TreeGrafter"/>
</dbReference>
<reference evidence="17 18" key="2">
    <citation type="submission" date="2018-11" db="EMBL/GenBank/DDBJ databases">
        <authorList>
            <consortium name="Pathogen Informatics"/>
        </authorList>
    </citation>
    <scope>NUCLEOTIDE SEQUENCE [LARGE SCALE GENOMIC DNA]</scope>
</reference>
<evidence type="ECO:0000256" key="7">
    <source>
        <dbReference type="ARBA" id="ARBA00023002"/>
    </source>
</evidence>
<evidence type="ECO:0000256" key="8">
    <source>
        <dbReference type="ARBA" id="ARBA00023027"/>
    </source>
</evidence>
<dbReference type="InterPro" id="IPR011032">
    <property type="entry name" value="GroES-like_sf"/>
</dbReference>
<evidence type="ECO:0000256" key="11">
    <source>
        <dbReference type="ARBA" id="ARBA00048110"/>
    </source>
</evidence>
<comment type="catalytic activity">
    <reaction evidence="10">
        <text>S-(hydroxymethyl)glutathione + NADP(+) = S-formylglutathione + NADPH + H(+)</text>
        <dbReference type="Rhea" id="RHEA:19981"/>
        <dbReference type="ChEBI" id="CHEBI:15378"/>
        <dbReference type="ChEBI" id="CHEBI:57688"/>
        <dbReference type="ChEBI" id="CHEBI:57783"/>
        <dbReference type="ChEBI" id="CHEBI:58349"/>
        <dbReference type="ChEBI" id="CHEBI:58758"/>
        <dbReference type="EC" id="1.1.1.284"/>
    </reaction>
</comment>
<protein>
    <recommendedName>
        <fullName evidence="9">S-(hydroxymethyl)glutathione dehydrogenase</fullName>
        <ecNumber evidence="4">1.1.1.1</ecNumber>
        <ecNumber evidence="3">1.1.1.284</ecNumber>
    </recommendedName>
</protein>
<feature type="domain" description="Alcohol dehydrogenase-like C-terminal" evidence="15">
    <location>
        <begin position="207"/>
        <end position="286"/>
    </location>
</feature>
<dbReference type="InterPro" id="IPR002328">
    <property type="entry name" value="ADH_Zn_CS"/>
</dbReference>
<name>A0A0R3QQI3_9BILA</name>
<dbReference type="FunFam" id="3.40.50.720:FF:000003">
    <property type="entry name" value="S-(hydroxymethyl)glutathione dehydrogenase"/>
    <property type="match status" value="1"/>
</dbReference>
<keyword evidence="7" id="KW-0560">Oxidoreductase</keyword>
<dbReference type="CDD" id="cd08300">
    <property type="entry name" value="alcohol_DH_class_III"/>
    <property type="match status" value="1"/>
</dbReference>
<keyword evidence="8" id="KW-0520">NAD</keyword>
<dbReference type="PROSITE" id="PS00059">
    <property type="entry name" value="ADH_ZINC"/>
    <property type="match status" value="1"/>
</dbReference>
<dbReference type="GO" id="GO:0004022">
    <property type="term" value="F:alcohol dehydrogenase (NAD+) activity"/>
    <property type="evidence" value="ECO:0007669"/>
    <property type="project" value="UniProtKB-EC"/>
</dbReference>
<evidence type="ECO:0000256" key="12">
    <source>
        <dbReference type="ARBA" id="ARBA00049164"/>
    </source>
</evidence>
<dbReference type="Pfam" id="PF00107">
    <property type="entry name" value="ADH_zinc_N"/>
    <property type="match status" value="1"/>
</dbReference>
<keyword evidence="5 14" id="KW-0479">Metal-binding</keyword>
<dbReference type="EC" id="1.1.1.284" evidence="3"/>
<dbReference type="Gene3D" id="3.40.50.720">
    <property type="entry name" value="NAD(P)-binding Rossmann-like Domain"/>
    <property type="match status" value="1"/>
</dbReference>
<dbReference type="Gene3D" id="3.90.180.10">
    <property type="entry name" value="Medium-chain alcohol dehydrogenases, catalytic domain"/>
    <property type="match status" value="1"/>
</dbReference>
<comment type="catalytic activity">
    <reaction evidence="12">
        <text>a secondary alcohol + NAD(+) = a ketone + NADH + H(+)</text>
        <dbReference type="Rhea" id="RHEA:10740"/>
        <dbReference type="ChEBI" id="CHEBI:15378"/>
        <dbReference type="ChEBI" id="CHEBI:17087"/>
        <dbReference type="ChEBI" id="CHEBI:35681"/>
        <dbReference type="ChEBI" id="CHEBI:57540"/>
        <dbReference type="ChEBI" id="CHEBI:57945"/>
        <dbReference type="EC" id="1.1.1.1"/>
    </reaction>
</comment>
<evidence type="ECO:0000256" key="6">
    <source>
        <dbReference type="ARBA" id="ARBA00022833"/>
    </source>
</evidence>
<evidence type="ECO:0000256" key="1">
    <source>
        <dbReference type="ARBA" id="ARBA00001947"/>
    </source>
</evidence>
<evidence type="ECO:0000259" key="16">
    <source>
        <dbReference type="Pfam" id="PF08240"/>
    </source>
</evidence>
<evidence type="ECO:0000259" key="15">
    <source>
        <dbReference type="Pfam" id="PF00107"/>
    </source>
</evidence>
<dbReference type="WBParaSite" id="BTMF_0000996801-mRNA-1">
    <property type="protein sequence ID" value="BTMF_0000996801-mRNA-1"/>
    <property type="gene ID" value="BTMF_0000996801"/>
</dbReference>
<dbReference type="FunFam" id="3.90.180.10:FF:000001">
    <property type="entry name" value="S-(hydroxymethyl)glutathione dehydrogenase"/>
    <property type="match status" value="1"/>
</dbReference>
<dbReference type="GO" id="GO:0046294">
    <property type="term" value="P:formaldehyde catabolic process"/>
    <property type="evidence" value="ECO:0007669"/>
    <property type="project" value="InterPro"/>
</dbReference>
<evidence type="ECO:0000313" key="19">
    <source>
        <dbReference type="WBParaSite" id="BTMF_0000996801-mRNA-1"/>
    </source>
</evidence>
<comment type="catalytic activity">
    <reaction evidence="13">
        <text>a primary alcohol + NAD(+) = an aldehyde + NADH + H(+)</text>
        <dbReference type="Rhea" id="RHEA:10736"/>
        <dbReference type="ChEBI" id="CHEBI:15378"/>
        <dbReference type="ChEBI" id="CHEBI:15734"/>
        <dbReference type="ChEBI" id="CHEBI:17478"/>
        <dbReference type="ChEBI" id="CHEBI:57540"/>
        <dbReference type="ChEBI" id="CHEBI:57945"/>
        <dbReference type="EC" id="1.1.1.1"/>
    </reaction>
</comment>
<dbReference type="InterPro" id="IPR014183">
    <property type="entry name" value="ADH_3"/>
</dbReference>
<dbReference type="Proteomes" id="UP000280834">
    <property type="component" value="Unassembled WGS sequence"/>
</dbReference>